<sequence>MCPGCSLCLLVKQEQNMVGLEQKMAIILGQNGFTIIKAVFEVQDFYAIVKYYLVYEFEESKVMLAYVQ</sequence>
<protein>
    <submittedName>
        <fullName evidence="1">5065_t:CDS:1</fullName>
    </submittedName>
</protein>
<organism evidence="1 2">
    <name type="scientific">Racocetra persica</name>
    <dbReference type="NCBI Taxonomy" id="160502"/>
    <lineage>
        <taxon>Eukaryota</taxon>
        <taxon>Fungi</taxon>
        <taxon>Fungi incertae sedis</taxon>
        <taxon>Mucoromycota</taxon>
        <taxon>Glomeromycotina</taxon>
        <taxon>Glomeromycetes</taxon>
        <taxon>Diversisporales</taxon>
        <taxon>Gigasporaceae</taxon>
        <taxon>Racocetra</taxon>
    </lineage>
</organism>
<evidence type="ECO:0000313" key="2">
    <source>
        <dbReference type="Proteomes" id="UP000789920"/>
    </source>
</evidence>
<reference evidence="1" key="1">
    <citation type="submission" date="2021-06" db="EMBL/GenBank/DDBJ databases">
        <authorList>
            <person name="Kallberg Y."/>
            <person name="Tangrot J."/>
            <person name="Rosling A."/>
        </authorList>
    </citation>
    <scope>NUCLEOTIDE SEQUENCE</scope>
    <source>
        <strain evidence="1">MA461A</strain>
    </source>
</reference>
<evidence type="ECO:0000313" key="1">
    <source>
        <dbReference type="EMBL" id="CAG8766375.1"/>
    </source>
</evidence>
<comment type="caution">
    <text evidence="1">The sequence shown here is derived from an EMBL/GenBank/DDBJ whole genome shotgun (WGS) entry which is preliminary data.</text>
</comment>
<keyword evidence="2" id="KW-1185">Reference proteome</keyword>
<dbReference type="Proteomes" id="UP000789920">
    <property type="component" value="Unassembled WGS sequence"/>
</dbReference>
<dbReference type="EMBL" id="CAJVQC010038511">
    <property type="protein sequence ID" value="CAG8766375.1"/>
    <property type="molecule type" value="Genomic_DNA"/>
</dbReference>
<accession>A0ACA9QVT6</accession>
<proteinExistence type="predicted"/>
<gene>
    <name evidence="1" type="ORF">RPERSI_LOCUS15847</name>
</gene>
<name>A0ACA9QVT6_9GLOM</name>